<proteinExistence type="predicted"/>
<accession>A1ZMA0</accession>
<dbReference type="eggNOG" id="ENOG503057U">
    <property type="taxonomic scope" value="Bacteria"/>
</dbReference>
<gene>
    <name evidence="2" type="ORF">M23134_04479</name>
</gene>
<dbReference type="AlphaFoldDB" id="A1ZMA0"/>
<comment type="caution">
    <text evidence="2">The sequence shown here is derived from an EMBL/GenBank/DDBJ whole genome shotgun (WGS) entry which is preliminary data.</text>
</comment>
<evidence type="ECO:0000256" key="1">
    <source>
        <dbReference type="SAM" id="MobiDB-lite"/>
    </source>
</evidence>
<dbReference type="EMBL" id="AAWS01000015">
    <property type="protein sequence ID" value="EAY28632.1"/>
    <property type="molecule type" value="Genomic_DNA"/>
</dbReference>
<evidence type="ECO:0000313" key="3">
    <source>
        <dbReference type="Proteomes" id="UP000004095"/>
    </source>
</evidence>
<feature type="region of interest" description="Disordered" evidence="1">
    <location>
        <begin position="471"/>
        <end position="496"/>
    </location>
</feature>
<dbReference type="Proteomes" id="UP000004095">
    <property type="component" value="Unassembled WGS sequence"/>
</dbReference>
<protein>
    <submittedName>
        <fullName evidence="2">Uncharacterized protein</fullName>
    </submittedName>
</protein>
<name>A1ZMA0_MICM2</name>
<reference evidence="2 3" key="1">
    <citation type="submission" date="2007-01" db="EMBL/GenBank/DDBJ databases">
        <authorList>
            <person name="Haygood M."/>
            <person name="Podell S."/>
            <person name="Anderson C."/>
            <person name="Hopkinson B."/>
            <person name="Roe K."/>
            <person name="Barbeau K."/>
            <person name="Gaasterland T."/>
            <person name="Ferriera S."/>
            <person name="Johnson J."/>
            <person name="Kravitz S."/>
            <person name="Beeson K."/>
            <person name="Sutton G."/>
            <person name="Rogers Y.-H."/>
            <person name="Friedman R."/>
            <person name="Frazier M."/>
            <person name="Venter J.C."/>
        </authorList>
    </citation>
    <scope>NUCLEOTIDE SEQUENCE [LARGE SCALE GENOMIC DNA]</scope>
    <source>
        <strain evidence="2 3">ATCC 23134</strain>
    </source>
</reference>
<keyword evidence="3" id="KW-1185">Reference proteome</keyword>
<organism evidence="2 3">
    <name type="scientific">Microscilla marina ATCC 23134</name>
    <dbReference type="NCBI Taxonomy" id="313606"/>
    <lineage>
        <taxon>Bacteria</taxon>
        <taxon>Pseudomonadati</taxon>
        <taxon>Bacteroidota</taxon>
        <taxon>Cytophagia</taxon>
        <taxon>Cytophagales</taxon>
        <taxon>Microscillaceae</taxon>
        <taxon>Microscilla</taxon>
    </lineage>
</organism>
<evidence type="ECO:0000313" key="2">
    <source>
        <dbReference type="EMBL" id="EAY28632.1"/>
    </source>
</evidence>
<sequence length="528" mass="61812">MLYFFKVYLRHENALSTCLNFTFMHFKQAFISPKLKQSKAMDFKDFYEKYEEGLLKEIADEALKILTQPIPQELLDEYEFLNLTLDFISYWEHYKEFDTIIQLQAGIQQNPELYTNVRFHINEMLIRYYCFTNNKAMIVSALNAYLQDEDINIDLLMSSVLQVAYYGHIDVVDSFIENEYDNLGESDDVDVESLQDLAMLKFNIELGKAAATGFDQEAFTQKVSAFDFNLPEGVPGIIARAFDLTIHDDLKTKVLGKYKDTKRDEMITLKVVFMKYMLDKQCPFVLSGTLWEYFADYWLNKEASSWLGHFTLKERSFQTFLESLNVFMPRKASSDSLVLWGGRYIVEFVEALRLQQPDYYAPQKKMLTKLKAQFKKDYQADLWEFSFVHRWLPVSDLLSEEHDAEKELFLASYNEEPEEFTPGDFQDQRQMIGNFMGALNELMEGEDSEDLFDDEYDEDEAFFEDPFGVEANPDNRHSGRPLPPIQKKQTFRRNDKVTAKYPDGTVKKNVKFKTVQADFEKGLCEIEA</sequence>